<dbReference type="RefSeq" id="WP_095509939.1">
    <property type="nucleotide sequence ID" value="NZ_MQWD01000001.1"/>
</dbReference>
<accession>A0A271IYG2</accession>
<dbReference type="EMBL" id="MQWD01000001">
    <property type="protein sequence ID" value="PAP76291.1"/>
    <property type="molecule type" value="Genomic_DNA"/>
</dbReference>
<protein>
    <recommendedName>
        <fullName evidence="4">LTD domain-containing protein</fullName>
    </recommendedName>
</protein>
<sequence>MRRLSLLVLAIAGVLHTAGCSDVVDPTVGTNQVFSLYGYLDPAADRQAIRVVPIGQTIDEATPEVLDAVVTTTEAGSGETVTWRDSLVTYRDGSIGHVFVADYTPTPGGRVSVNVAASDGREATVEVEVPPLARSEIGAPFNINALTNYPVTVRGVPRVLGGTLRLYVTGLPTAPADTSTLVVPVDEYTIRQEGADWVVVVPFLLAVQDYLRSANLAGVGLTLIEAEFAAFVTNEAWAVPEGGFDLDAIVEPGAFSNVDGGFGFVGSGYEAPVRWLPSPSTQARAGFAVPGDPASLVAVNEVGEGYAELYNPTLEPINLGGYIVTAGAPEDGVRIQNPTLLDGGAFLVVNGPFAATEAANVALLSSSGRLVSRIFVEEGVEAWGSYPDGLSLPLPQNGPDIFRGPVAPTPGGPNRPAFVPAVINELSAGDEPFVEVLPTYNLFGSARLATLPRDLAFGGSDARAEGRFYVAEENDALVLDPTGGTVYLLVRYGNPKLADVPTGYRVVDARTYGPQPPNRSLGYLPDGPDGAWTEGLLPTRGAPNAAARFGL</sequence>
<proteinExistence type="predicted"/>
<reference evidence="2 3" key="1">
    <citation type="submission" date="2016-11" db="EMBL/GenBank/DDBJ databases">
        <title>Study of marine rhodopsin-containing bacteria.</title>
        <authorList>
            <person name="Yoshizawa S."/>
            <person name="Kumagai Y."/>
            <person name="Kogure K."/>
        </authorList>
    </citation>
    <scope>NUCLEOTIDE SEQUENCE [LARGE SCALE GENOMIC DNA]</scope>
    <source>
        <strain evidence="2 3">SAORIC-28</strain>
    </source>
</reference>
<organism evidence="2 3">
    <name type="scientific">Rubrivirga marina</name>
    <dbReference type="NCBI Taxonomy" id="1196024"/>
    <lineage>
        <taxon>Bacteria</taxon>
        <taxon>Pseudomonadati</taxon>
        <taxon>Rhodothermota</taxon>
        <taxon>Rhodothermia</taxon>
        <taxon>Rhodothermales</taxon>
        <taxon>Rubricoccaceae</taxon>
        <taxon>Rubrivirga</taxon>
    </lineage>
</organism>
<dbReference type="OrthoDB" id="1373043at2"/>
<comment type="caution">
    <text evidence="2">The sequence shown here is derived from an EMBL/GenBank/DDBJ whole genome shotgun (WGS) entry which is preliminary data.</text>
</comment>
<keyword evidence="1" id="KW-0732">Signal</keyword>
<name>A0A271IYG2_9BACT</name>
<dbReference type="Proteomes" id="UP000216339">
    <property type="component" value="Unassembled WGS sequence"/>
</dbReference>
<evidence type="ECO:0000313" key="2">
    <source>
        <dbReference type="EMBL" id="PAP76291.1"/>
    </source>
</evidence>
<feature type="signal peptide" evidence="1">
    <location>
        <begin position="1"/>
        <end position="17"/>
    </location>
</feature>
<evidence type="ECO:0008006" key="4">
    <source>
        <dbReference type="Google" id="ProtNLM"/>
    </source>
</evidence>
<gene>
    <name evidence="2" type="ORF">BSZ37_07440</name>
</gene>
<dbReference type="AlphaFoldDB" id="A0A271IYG2"/>
<evidence type="ECO:0000256" key="1">
    <source>
        <dbReference type="SAM" id="SignalP"/>
    </source>
</evidence>
<evidence type="ECO:0000313" key="3">
    <source>
        <dbReference type="Proteomes" id="UP000216339"/>
    </source>
</evidence>
<keyword evidence="3" id="KW-1185">Reference proteome</keyword>
<feature type="chain" id="PRO_5012424929" description="LTD domain-containing protein" evidence="1">
    <location>
        <begin position="18"/>
        <end position="551"/>
    </location>
</feature>